<dbReference type="NCBIfam" id="TIGR03544">
    <property type="entry name" value="DivI1A_domain"/>
    <property type="match status" value="2"/>
</dbReference>
<reference evidence="1 2" key="1">
    <citation type="submission" date="2021-01" db="EMBL/GenBank/DDBJ databases">
        <title>Sequencing the genomes of 1000 actinobacteria strains.</title>
        <authorList>
            <person name="Klenk H.-P."/>
        </authorList>
    </citation>
    <scope>NUCLEOTIDE SEQUENCE [LARGE SCALE GENOMIC DNA]</scope>
    <source>
        <strain evidence="1 2">DSM 13057</strain>
    </source>
</reference>
<keyword evidence="2" id="KW-1185">Reference proteome</keyword>
<sequence length="187" mass="20715">MSQSFPLSRKSALGYNIDEVEGFLARAREAYEAQAELNPAGSAETDSTSIRRASFGLQKGGYSPAHVDAALERLEDAFVARERARAKHEIGDEAWFTRSRERAREIVARLEREDGHKFARANVLTGGYNRDDVDAFCDTLIAYFRKGANVTVADVRGVVFRPKLGGYSEVQVDLVLDAVVDVMLSVR</sequence>
<dbReference type="RefSeq" id="WP_205109854.1">
    <property type="nucleotide sequence ID" value="NZ_BAAAHT010000015.1"/>
</dbReference>
<evidence type="ECO:0000313" key="2">
    <source>
        <dbReference type="Proteomes" id="UP000776164"/>
    </source>
</evidence>
<gene>
    <name evidence="1" type="ORF">JOE66_002460</name>
</gene>
<comment type="caution">
    <text evidence="1">The sequence shown here is derived from an EMBL/GenBank/DDBJ whole genome shotgun (WGS) entry which is preliminary data.</text>
</comment>
<evidence type="ECO:0000313" key="1">
    <source>
        <dbReference type="EMBL" id="MBM7472826.1"/>
    </source>
</evidence>
<accession>A0ABS2L6V1</accession>
<protein>
    <submittedName>
        <fullName evidence="1">DivIVA domain-containing protein</fullName>
    </submittedName>
</protein>
<organism evidence="1 2">
    <name type="scientific">Subtercola frigoramans</name>
    <dbReference type="NCBI Taxonomy" id="120298"/>
    <lineage>
        <taxon>Bacteria</taxon>
        <taxon>Bacillati</taxon>
        <taxon>Actinomycetota</taxon>
        <taxon>Actinomycetes</taxon>
        <taxon>Micrococcales</taxon>
        <taxon>Microbacteriaceae</taxon>
        <taxon>Subtercola</taxon>
    </lineage>
</organism>
<dbReference type="EMBL" id="JAFBBU010000001">
    <property type="protein sequence ID" value="MBM7472826.1"/>
    <property type="molecule type" value="Genomic_DNA"/>
</dbReference>
<dbReference type="Proteomes" id="UP000776164">
    <property type="component" value="Unassembled WGS sequence"/>
</dbReference>
<dbReference type="InterPro" id="IPR019933">
    <property type="entry name" value="DivIVA_domain"/>
</dbReference>
<name>A0ABS2L6V1_9MICO</name>
<dbReference type="InterPro" id="IPR019932">
    <property type="entry name" value="CHP03543"/>
</dbReference>
<dbReference type="NCBIfam" id="TIGR03543">
    <property type="entry name" value="divI1A_rptt_fam"/>
    <property type="match status" value="1"/>
</dbReference>
<proteinExistence type="predicted"/>